<accession>A0A495RJ52</accession>
<evidence type="ECO:0000256" key="1">
    <source>
        <dbReference type="SAM" id="Phobius"/>
    </source>
</evidence>
<sequence>MKTLNMDKFTSPLSYFWGVICTLIGALSLNDIAIVIGIILSIATFCINWAYKRRDFQHKKTLREEHYAKLNKDSNNCDL</sequence>
<name>A0A495RJ52_9GAMM</name>
<comment type="caution">
    <text evidence="2">The sequence shown here is derived from an EMBL/GenBank/DDBJ whole genome shotgun (WGS) entry which is preliminary data.</text>
</comment>
<keyword evidence="1" id="KW-1133">Transmembrane helix</keyword>
<reference evidence="2 3" key="1">
    <citation type="submission" date="2018-10" db="EMBL/GenBank/DDBJ databases">
        <title>Genomic Encyclopedia of Type Strains, Phase IV (KMG-IV): sequencing the most valuable type-strain genomes for metagenomic binning, comparative biology and taxonomic classification.</title>
        <authorList>
            <person name="Goeker M."/>
        </authorList>
    </citation>
    <scope>NUCLEOTIDE SEQUENCE [LARGE SCALE GENOMIC DNA]</scope>
    <source>
        <strain evidence="2 3">DSM 22228</strain>
    </source>
</reference>
<dbReference type="RefSeq" id="WP_211324594.1">
    <property type="nucleotide sequence ID" value="NZ_RBWY01000001.1"/>
</dbReference>
<keyword evidence="3" id="KW-1185">Reference proteome</keyword>
<protein>
    <submittedName>
        <fullName evidence="2">Holin family HP1 protein</fullName>
    </submittedName>
</protein>
<evidence type="ECO:0000313" key="3">
    <source>
        <dbReference type="Proteomes" id="UP000278542"/>
    </source>
</evidence>
<dbReference type="EMBL" id="RBWY01000001">
    <property type="protein sequence ID" value="RKS87314.1"/>
    <property type="molecule type" value="Genomic_DNA"/>
</dbReference>
<organism evidence="2 3">
    <name type="scientific">Orbus hercynius</name>
    <dbReference type="NCBI Taxonomy" id="593135"/>
    <lineage>
        <taxon>Bacteria</taxon>
        <taxon>Pseudomonadati</taxon>
        <taxon>Pseudomonadota</taxon>
        <taxon>Gammaproteobacteria</taxon>
        <taxon>Orbales</taxon>
        <taxon>Orbaceae</taxon>
        <taxon>Orbus</taxon>
    </lineage>
</organism>
<feature type="transmembrane region" description="Helical" evidence="1">
    <location>
        <begin position="34"/>
        <end position="51"/>
    </location>
</feature>
<keyword evidence="1" id="KW-0812">Transmembrane</keyword>
<feature type="transmembrane region" description="Helical" evidence="1">
    <location>
        <begin position="12"/>
        <end position="28"/>
    </location>
</feature>
<evidence type="ECO:0000313" key="2">
    <source>
        <dbReference type="EMBL" id="RKS87314.1"/>
    </source>
</evidence>
<gene>
    <name evidence="2" type="ORF">DES39_0534</name>
</gene>
<dbReference type="Pfam" id="PF16080">
    <property type="entry name" value="Phage_holin_2_3"/>
    <property type="match status" value="1"/>
</dbReference>
<dbReference type="AlphaFoldDB" id="A0A495RJ52"/>
<dbReference type="Proteomes" id="UP000278542">
    <property type="component" value="Unassembled WGS sequence"/>
</dbReference>
<dbReference type="InterPro" id="IPR032118">
    <property type="entry name" value="Phage_holin_HP1"/>
</dbReference>
<proteinExistence type="predicted"/>
<keyword evidence="1" id="KW-0472">Membrane</keyword>